<feature type="region of interest" description="Disordered" evidence="1">
    <location>
        <begin position="202"/>
        <end position="236"/>
    </location>
</feature>
<protein>
    <submittedName>
        <fullName evidence="2">Uncharacterized protein</fullName>
    </submittedName>
</protein>
<keyword evidence="3" id="KW-1185">Reference proteome</keyword>
<dbReference type="OrthoDB" id="3795685at2759"/>
<proteinExistence type="predicted"/>
<name>A0A6A5UJG8_9PLEO</name>
<accession>A0A6A5UJG8</accession>
<sequence length="326" mass="37498">MANFHLKNVYPIMQHFVTWTENHLYEQLGVANGIEPKNFKKEALSRTETLRSAQAIYRYQFLCQLVGPRLESRRHNLEHTVEALFAVLDAWKIEQLFSFYQYVEEQYWSVLDRIRWDIHPNNPKFDDQGRPPTPDGAFDLESDSSRWVFGANDHLAVSGRCFVEGLALSGLPLLCTILFDVPEKPDLVKTIQTHMMRSYVPLDTDYGPSGRQRRYRESSRTPQRATKRTSLSSRVPSVETTRWAHHRFLGRSSGIGRGVTCTGMTSRTTCGNGMGVLRQTRQGVELAIGKYWDQNGGVEYADNRRYLREAYADRWGPLEDLDVTSV</sequence>
<evidence type="ECO:0000313" key="2">
    <source>
        <dbReference type="EMBL" id="KAF1964898.1"/>
    </source>
</evidence>
<gene>
    <name evidence="2" type="ORF">BU23DRAFT_629578</name>
</gene>
<dbReference type="EMBL" id="ML976774">
    <property type="protein sequence ID" value="KAF1964898.1"/>
    <property type="molecule type" value="Genomic_DNA"/>
</dbReference>
<dbReference type="AlphaFoldDB" id="A0A6A5UJG8"/>
<dbReference type="Proteomes" id="UP000800036">
    <property type="component" value="Unassembled WGS sequence"/>
</dbReference>
<reference evidence="2" key="1">
    <citation type="journal article" date="2020" name="Stud. Mycol.">
        <title>101 Dothideomycetes genomes: a test case for predicting lifestyles and emergence of pathogens.</title>
        <authorList>
            <person name="Haridas S."/>
            <person name="Albert R."/>
            <person name="Binder M."/>
            <person name="Bloem J."/>
            <person name="Labutti K."/>
            <person name="Salamov A."/>
            <person name="Andreopoulos B."/>
            <person name="Baker S."/>
            <person name="Barry K."/>
            <person name="Bills G."/>
            <person name="Bluhm B."/>
            <person name="Cannon C."/>
            <person name="Castanera R."/>
            <person name="Culley D."/>
            <person name="Daum C."/>
            <person name="Ezra D."/>
            <person name="Gonzalez J."/>
            <person name="Henrissat B."/>
            <person name="Kuo A."/>
            <person name="Liang C."/>
            <person name="Lipzen A."/>
            <person name="Lutzoni F."/>
            <person name="Magnuson J."/>
            <person name="Mondo S."/>
            <person name="Nolan M."/>
            <person name="Ohm R."/>
            <person name="Pangilinan J."/>
            <person name="Park H.-J."/>
            <person name="Ramirez L."/>
            <person name="Alfaro M."/>
            <person name="Sun H."/>
            <person name="Tritt A."/>
            <person name="Yoshinaga Y."/>
            <person name="Zwiers L.-H."/>
            <person name="Turgeon B."/>
            <person name="Goodwin S."/>
            <person name="Spatafora J."/>
            <person name="Crous P."/>
            <person name="Grigoriev I."/>
        </authorList>
    </citation>
    <scope>NUCLEOTIDE SEQUENCE</scope>
    <source>
        <strain evidence="2">CBS 107.79</strain>
    </source>
</reference>
<evidence type="ECO:0000313" key="3">
    <source>
        <dbReference type="Proteomes" id="UP000800036"/>
    </source>
</evidence>
<feature type="compositionally biased region" description="Polar residues" evidence="1">
    <location>
        <begin position="220"/>
        <end position="236"/>
    </location>
</feature>
<evidence type="ECO:0000256" key="1">
    <source>
        <dbReference type="SAM" id="MobiDB-lite"/>
    </source>
</evidence>
<organism evidence="2 3">
    <name type="scientific">Bimuria novae-zelandiae CBS 107.79</name>
    <dbReference type="NCBI Taxonomy" id="1447943"/>
    <lineage>
        <taxon>Eukaryota</taxon>
        <taxon>Fungi</taxon>
        <taxon>Dikarya</taxon>
        <taxon>Ascomycota</taxon>
        <taxon>Pezizomycotina</taxon>
        <taxon>Dothideomycetes</taxon>
        <taxon>Pleosporomycetidae</taxon>
        <taxon>Pleosporales</taxon>
        <taxon>Massarineae</taxon>
        <taxon>Didymosphaeriaceae</taxon>
        <taxon>Bimuria</taxon>
    </lineage>
</organism>